<protein>
    <recommendedName>
        <fullName evidence="4">Infection structure specific protein</fullName>
    </recommendedName>
</protein>
<keyword evidence="1" id="KW-0732">Signal</keyword>
<evidence type="ECO:0000313" key="2">
    <source>
        <dbReference type="EMBL" id="KAF7678954.1"/>
    </source>
</evidence>
<comment type="caution">
    <text evidence="2">The sequence shown here is derived from an EMBL/GenBank/DDBJ whole genome shotgun (WGS) entry which is preliminary data.</text>
</comment>
<name>A0A8H7EKC0_9PLEO</name>
<evidence type="ECO:0000256" key="1">
    <source>
        <dbReference type="SAM" id="SignalP"/>
    </source>
</evidence>
<dbReference type="AlphaFoldDB" id="A0A8H7EKC0"/>
<accession>A0A8H7EKC0</accession>
<feature type="chain" id="PRO_5034183683" description="Infection structure specific protein" evidence="1">
    <location>
        <begin position="18"/>
        <end position="244"/>
    </location>
</feature>
<keyword evidence="3" id="KW-1185">Reference proteome</keyword>
<dbReference type="EMBL" id="JAAABM010000003">
    <property type="protein sequence ID" value="KAF7678954.1"/>
    <property type="molecule type" value="Genomic_DNA"/>
</dbReference>
<evidence type="ECO:0008006" key="4">
    <source>
        <dbReference type="Google" id="ProtNLM"/>
    </source>
</evidence>
<sequence length="244" mass="25894">MMNKLLVASLLASTIKAQYNLTYLRLFYNIEPTLTSMGSDDTATTYEKICPETTTTTPAPSSTDDAWYYDSPAEQSSKSASYSSALAAWISYYETALPAQTPTTGPKSCDPFTMIQGPETWAFHKTVSEYTSKADATWTGVMTEVPITVHGEFFNGTETIYASVTNVIQQSELREWPSPLYAVATVVEATTSPTPANTEDLDGALEAGTQADGSEGKAPSASLPTGAMLVIGGAAAIGGAAWAF</sequence>
<dbReference type="Proteomes" id="UP000596902">
    <property type="component" value="Unassembled WGS sequence"/>
</dbReference>
<reference evidence="2" key="1">
    <citation type="submission" date="2020-01" db="EMBL/GenBank/DDBJ databases">
        <authorList>
            <person name="Feng Z.H.Z."/>
        </authorList>
    </citation>
    <scope>NUCLEOTIDE SEQUENCE</scope>
    <source>
        <strain evidence="2">CBS107.38</strain>
    </source>
</reference>
<feature type="signal peptide" evidence="1">
    <location>
        <begin position="1"/>
        <end position="17"/>
    </location>
</feature>
<dbReference type="GeneID" id="62200927"/>
<proteinExistence type="predicted"/>
<gene>
    <name evidence="2" type="ORF">GT037_002702</name>
</gene>
<reference evidence="2" key="2">
    <citation type="submission" date="2020-08" db="EMBL/GenBank/DDBJ databases">
        <title>Draft Genome Sequence of Cumin Blight Pathogen Alternaria burnsii.</title>
        <authorList>
            <person name="Feng Z."/>
        </authorList>
    </citation>
    <scope>NUCLEOTIDE SEQUENCE</scope>
    <source>
        <strain evidence="2">CBS107.38</strain>
    </source>
</reference>
<organism evidence="2 3">
    <name type="scientific">Alternaria burnsii</name>
    <dbReference type="NCBI Taxonomy" id="1187904"/>
    <lineage>
        <taxon>Eukaryota</taxon>
        <taxon>Fungi</taxon>
        <taxon>Dikarya</taxon>
        <taxon>Ascomycota</taxon>
        <taxon>Pezizomycotina</taxon>
        <taxon>Dothideomycetes</taxon>
        <taxon>Pleosporomycetidae</taxon>
        <taxon>Pleosporales</taxon>
        <taxon>Pleosporineae</taxon>
        <taxon>Pleosporaceae</taxon>
        <taxon>Alternaria</taxon>
        <taxon>Alternaria sect. Alternaria</taxon>
    </lineage>
</organism>
<dbReference type="RefSeq" id="XP_038789027.1">
    <property type="nucleotide sequence ID" value="XM_038927749.1"/>
</dbReference>
<evidence type="ECO:0000313" key="3">
    <source>
        <dbReference type="Proteomes" id="UP000596902"/>
    </source>
</evidence>